<reference evidence="6" key="4">
    <citation type="submission" date="2025-09" db="UniProtKB">
        <authorList>
            <consortium name="Ensembl"/>
        </authorList>
    </citation>
    <scope>IDENTIFICATION</scope>
</reference>
<dbReference type="GO" id="GO:0005615">
    <property type="term" value="C:extracellular space"/>
    <property type="evidence" value="ECO:0007669"/>
    <property type="project" value="TreeGrafter"/>
</dbReference>
<dbReference type="SMART" id="SM00832">
    <property type="entry name" value="C8"/>
    <property type="match status" value="2"/>
</dbReference>
<protein>
    <recommendedName>
        <fullName evidence="5">VWFD domain-containing protein</fullName>
    </recommendedName>
</protein>
<keyword evidence="1" id="KW-0677">Repeat</keyword>
<organism evidence="6 7">
    <name type="scientific">Astyanax mexicanus</name>
    <name type="common">Blind cave fish</name>
    <name type="synonym">Astyanax fasciatus mexicanus</name>
    <dbReference type="NCBI Taxonomy" id="7994"/>
    <lineage>
        <taxon>Eukaryota</taxon>
        <taxon>Metazoa</taxon>
        <taxon>Chordata</taxon>
        <taxon>Craniata</taxon>
        <taxon>Vertebrata</taxon>
        <taxon>Euteleostomi</taxon>
        <taxon>Actinopterygii</taxon>
        <taxon>Neopterygii</taxon>
        <taxon>Teleostei</taxon>
        <taxon>Ostariophysi</taxon>
        <taxon>Characiformes</taxon>
        <taxon>Characoidei</taxon>
        <taxon>Acestrorhamphidae</taxon>
        <taxon>Acestrorhamphinae</taxon>
        <taxon>Astyanax</taxon>
    </lineage>
</organism>
<accession>A0A3B1K459</accession>
<dbReference type="Ensembl" id="ENSAMXT00000045822.1">
    <property type="protein sequence ID" value="ENSAMXP00000048771.1"/>
    <property type="gene ID" value="ENSAMXG00000041329.1"/>
</dbReference>
<evidence type="ECO:0000313" key="6">
    <source>
        <dbReference type="Ensembl" id="ENSAMXP00000048771.1"/>
    </source>
</evidence>
<dbReference type="Pfam" id="PF08742">
    <property type="entry name" value="C8"/>
    <property type="match status" value="2"/>
</dbReference>
<dbReference type="InterPro" id="IPR001846">
    <property type="entry name" value="VWF_type-D"/>
</dbReference>
<evidence type="ECO:0000256" key="2">
    <source>
        <dbReference type="ARBA" id="ARBA00023157"/>
    </source>
</evidence>
<name>A0A3B1K459_ASTMX</name>
<dbReference type="PANTHER" id="PTHR11339">
    <property type="entry name" value="EXTRACELLULAR MATRIX GLYCOPROTEIN RELATED"/>
    <property type="match status" value="1"/>
</dbReference>
<dbReference type="PROSITE" id="PS51233">
    <property type="entry name" value="VWFD"/>
    <property type="match status" value="3"/>
</dbReference>
<dbReference type="PANTHER" id="PTHR11339:SF408">
    <property type="entry name" value="MUCIN-5B"/>
    <property type="match status" value="1"/>
</dbReference>
<evidence type="ECO:0000256" key="4">
    <source>
        <dbReference type="SAM" id="SignalP"/>
    </source>
</evidence>
<dbReference type="InterPro" id="IPR001007">
    <property type="entry name" value="VWF_dom"/>
</dbReference>
<dbReference type="GeneTree" id="ENSGT00940000162219"/>
<dbReference type="STRING" id="7994.ENSAMXP00000048771"/>
<dbReference type="InterPro" id="IPR050780">
    <property type="entry name" value="Mucin_vWF_Thrombospondin_sf"/>
</dbReference>
<evidence type="ECO:0000313" key="7">
    <source>
        <dbReference type="Proteomes" id="UP000018467"/>
    </source>
</evidence>
<feature type="domain" description="VWFD" evidence="5">
    <location>
        <begin position="336"/>
        <end position="518"/>
    </location>
</feature>
<dbReference type="AlphaFoldDB" id="A0A3B1K459"/>
<dbReference type="CDD" id="cd19941">
    <property type="entry name" value="TIL"/>
    <property type="match status" value="3"/>
</dbReference>
<feature type="chain" id="PRO_5017475688" description="VWFD domain-containing protein" evidence="4">
    <location>
        <begin position="27"/>
        <end position="1039"/>
    </location>
</feature>
<evidence type="ECO:0000259" key="5">
    <source>
        <dbReference type="PROSITE" id="PS51233"/>
    </source>
</evidence>
<dbReference type="InterPro" id="IPR014853">
    <property type="entry name" value="VWF/SSPO/ZAN-like_Cys-rich_dom"/>
</dbReference>
<dbReference type="FunFam" id="2.10.25.10:FF:000674">
    <property type="entry name" value="Mucin-2"/>
    <property type="match status" value="1"/>
</dbReference>
<dbReference type="SUPFAM" id="SSF57567">
    <property type="entry name" value="Serine protease inhibitors"/>
    <property type="match status" value="3"/>
</dbReference>
<feature type="signal peptide" evidence="4">
    <location>
        <begin position="1"/>
        <end position="26"/>
    </location>
</feature>
<feature type="domain" description="VWFD" evidence="5">
    <location>
        <begin position="804"/>
        <end position="973"/>
    </location>
</feature>
<dbReference type="Pfam" id="PF01826">
    <property type="entry name" value="TIL"/>
    <property type="match status" value="1"/>
</dbReference>
<dbReference type="Bgee" id="ENSAMXG00000041329">
    <property type="expression patterns" value="Expressed in pharyngeal gill and 1 other cell type or tissue"/>
</dbReference>
<reference evidence="7" key="2">
    <citation type="journal article" date="2014" name="Nat. Commun.">
        <title>The cavefish genome reveals candidate genes for eye loss.</title>
        <authorList>
            <person name="McGaugh S.E."/>
            <person name="Gross J.B."/>
            <person name="Aken B."/>
            <person name="Blin M."/>
            <person name="Borowsky R."/>
            <person name="Chalopin D."/>
            <person name="Hinaux H."/>
            <person name="Jeffery W.R."/>
            <person name="Keene A."/>
            <person name="Ma L."/>
            <person name="Minx P."/>
            <person name="Murphy D."/>
            <person name="O'Quin K.E."/>
            <person name="Retaux S."/>
            <person name="Rohner N."/>
            <person name="Searle S.M."/>
            <person name="Stahl B.A."/>
            <person name="Tabin C."/>
            <person name="Volff J.N."/>
            <person name="Yoshizawa M."/>
            <person name="Warren W.C."/>
        </authorList>
    </citation>
    <scope>NUCLEOTIDE SEQUENCE [LARGE SCALE GENOMIC DNA]</scope>
    <source>
        <strain evidence="7">female</strain>
    </source>
</reference>
<reference evidence="6" key="3">
    <citation type="submission" date="2025-08" db="UniProtKB">
        <authorList>
            <consortium name="Ensembl"/>
        </authorList>
    </citation>
    <scope>IDENTIFICATION</scope>
</reference>
<dbReference type="InParanoid" id="A0A3B1K459"/>
<keyword evidence="7" id="KW-1185">Reference proteome</keyword>
<keyword evidence="2" id="KW-1015">Disulfide bond</keyword>
<keyword evidence="3" id="KW-0325">Glycoprotein</keyword>
<dbReference type="Pfam" id="PF00094">
    <property type="entry name" value="VWD"/>
    <property type="match status" value="3"/>
</dbReference>
<dbReference type="Gene3D" id="2.10.25.10">
    <property type="entry name" value="Laminin"/>
    <property type="match status" value="3"/>
</dbReference>
<dbReference type="GO" id="GO:0031012">
    <property type="term" value="C:extracellular matrix"/>
    <property type="evidence" value="ECO:0007669"/>
    <property type="project" value="TreeGrafter"/>
</dbReference>
<evidence type="ECO:0000256" key="3">
    <source>
        <dbReference type="ARBA" id="ARBA00023180"/>
    </source>
</evidence>
<keyword evidence="4" id="KW-0732">Signal</keyword>
<reference evidence="7" key="1">
    <citation type="submission" date="2013-03" db="EMBL/GenBank/DDBJ databases">
        <authorList>
            <person name="Jeffery W."/>
            <person name="Warren W."/>
            <person name="Wilson R.K."/>
        </authorList>
    </citation>
    <scope>NUCLEOTIDE SEQUENCE</scope>
    <source>
        <strain evidence="7">female</strain>
    </source>
</reference>
<feature type="domain" description="VWFD" evidence="5">
    <location>
        <begin position="46"/>
        <end position="217"/>
    </location>
</feature>
<dbReference type="SMART" id="SM00216">
    <property type="entry name" value="VWD"/>
    <property type="match status" value="3"/>
</dbReference>
<dbReference type="InterPro" id="IPR002919">
    <property type="entry name" value="TIL_dom"/>
</dbReference>
<sequence length="1039" mass="116265">RSVAAMGTLTMLGVWMLSAVITGITAQHTEAVLMFHPGLNVDHSGQVCSTWGNFHFNTFDGQFFQLPYACNYILATMCDSTMSDFKIQLRRTYDNDIVTSTFTLQLQENDFKLHNGNITMNEELKNIPSNQQGVRIEKSTDYIKMRSSKLGLTVYWDKQNSLWIEINEKYSGQMCGLCGDFNGVELTTQNYGLKWKVDAITETCEQTEIHHEESMCEEYFDNKAFSGCHSLLPMEGFVEACIKDLCQCNSSQAECLCDTLSEYSRQCAHAGGQPQSWRTKELCDKKCPFNLEHSECSRPCQDTCSNQQTSQVCAEHCVDGCFCPSEKMARSRVNECPCTHNGNIYQAGDRYTRTCQKMCTNGRWNCVKLDCPGTCSLLGGSHITTYDGNYCLTSTDLLYILSKDKEQTVSGSLAQCGTQTCLTEVQLSIQGTTVNRLSIFRPSTFFIIAQTPSFQLTIQMVPIMQVYIVVSPEKKGTLNGLCGNFNDIQADDFTTESGQKEGTATTFAKIWKARSDCPDVDNLPLYPCNMNMEKEKYAKVWCDIITDTDGVFSPCHAEVNPNNYKDRCVYDTCQCANSEECMCAALSSYAHVCAAKGVLLDGWRNNTCKFSKCEGNMQYSYSQTSCGSTCRSLSRIDYTCKVKHTPVDGCGCAEGTYLNDEGECVSDSSCPCYYNNQVMVPSEVITNLLNWLCILMHVHFLVTDCKAPMYYFNCSDADPGAKGIECQKSCQTQSPYCISTPCQSGCMCPNGQLVNRHGTCVTEDLCECFHNGLYYQPYEKIQENCNTCTCTKGNFICTTEKCPATCTIFGEGHYKTFDGTRYDFNGDCEYVLAQDYCNNSMEGSFRIITENIPCGTTGTTCSKSIKIFLGVIILVIDSLQNKIEFPGNSTENPYKIFTKGIYLIIEASNGLVLYWDNKTSLHIRLSPSFQGKVCGLCGNYDDNGKNDFVTRAGEEVVEPLKFGNSWRVFPTCSEAKIVSSPCGLRPHRHTWAAQHCNIINNIEVFGSCHKLVSKISRNKQFNRNTEYTYLNTNSTLLVF</sequence>
<dbReference type="SMART" id="SM00215">
    <property type="entry name" value="VWC_out"/>
    <property type="match status" value="2"/>
</dbReference>
<dbReference type="InterPro" id="IPR036084">
    <property type="entry name" value="Ser_inhib-like_sf"/>
</dbReference>
<proteinExistence type="predicted"/>
<evidence type="ECO:0000256" key="1">
    <source>
        <dbReference type="ARBA" id="ARBA00022737"/>
    </source>
</evidence>
<dbReference type="Proteomes" id="UP000018467">
    <property type="component" value="Unassembled WGS sequence"/>
</dbReference>